<evidence type="ECO:0000313" key="4">
    <source>
        <dbReference type="Proteomes" id="UP001473302"/>
    </source>
</evidence>
<keyword evidence="1" id="KW-0547">Nucleotide-binding</keyword>
<dbReference type="PROSITE" id="PS51419">
    <property type="entry name" value="RAB"/>
    <property type="match status" value="1"/>
</dbReference>
<dbReference type="Pfam" id="PF00071">
    <property type="entry name" value="Ras"/>
    <property type="match status" value="1"/>
</dbReference>
<dbReference type="SMART" id="SM00175">
    <property type="entry name" value="RAB"/>
    <property type="match status" value="1"/>
</dbReference>
<dbReference type="InterPro" id="IPR003578">
    <property type="entry name" value="Small_GTPase_Rho"/>
</dbReference>
<dbReference type="EMBL" id="BAABUK010000003">
    <property type="protein sequence ID" value="GAA5808738.1"/>
    <property type="molecule type" value="Genomic_DNA"/>
</dbReference>
<dbReference type="SUPFAM" id="SSF52540">
    <property type="entry name" value="P-loop containing nucleoside triphosphate hydrolases"/>
    <property type="match status" value="1"/>
</dbReference>
<accession>A0ABP9YPE5</accession>
<dbReference type="InterPro" id="IPR027417">
    <property type="entry name" value="P-loop_NTPase"/>
</dbReference>
<dbReference type="InterPro" id="IPR005225">
    <property type="entry name" value="Small_GTP-bd"/>
</dbReference>
<proteinExistence type="predicted"/>
<sequence length="152" mass="17158">MKVDNRDIELALWDTAGQEDYDRLRPLSYPHSHVILLCFAIDSPDSLDNVQEKWVEELNTHAYGVPMILVGCKKDLRSDKKTIDELEKISQKPVSFEEGFAAASHIGAQKYVECSAKLDEGVTELFTIAARAAYMYSDNLMKARKKGKCICL</sequence>
<dbReference type="PROSITE" id="PS51420">
    <property type="entry name" value="RHO"/>
    <property type="match status" value="1"/>
</dbReference>
<dbReference type="Gene3D" id="3.40.50.300">
    <property type="entry name" value="P-loop containing nucleotide triphosphate hydrolases"/>
    <property type="match status" value="1"/>
</dbReference>
<protein>
    <submittedName>
        <fullName evidence="3">Rho GTPase</fullName>
    </submittedName>
</protein>
<evidence type="ECO:0000313" key="3">
    <source>
        <dbReference type="EMBL" id="GAA5808738.1"/>
    </source>
</evidence>
<dbReference type="SMART" id="SM00174">
    <property type="entry name" value="RHO"/>
    <property type="match status" value="1"/>
</dbReference>
<dbReference type="InterPro" id="IPR001806">
    <property type="entry name" value="Small_GTPase"/>
</dbReference>
<organism evidence="3 4">
    <name type="scientific">Mucor flavus</name>
    <dbReference type="NCBI Taxonomy" id="439312"/>
    <lineage>
        <taxon>Eukaryota</taxon>
        <taxon>Fungi</taxon>
        <taxon>Fungi incertae sedis</taxon>
        <taxon>Mucoromycota</taxon>
        <taxon>Mucoromycotina</taxon>
        <taxon>Mucoromycetes</taxon>
        <taxon>Mucorales</taxon>
        <taxon>Mucorineae</taxon>
        <taxon>Mucoraceae</taxon>
        <taxon>Mucor</taxon>
    </lineage>
</organism>
<reference evidence="3 4" key="1">
    <citation type="submission" date="2024-04" db="EMBL/GenBank/DDBJ databases">
        <title>genome sequences of Mucor flavus KT1a and Helicostylum pulchrum KT1b strains isolated from the surface of a dry-aged beef.</title>
        <authorList>
            <person name="Toyotome T."/>
            <person name="Hosono M."/>
            <person name="Torimaru M."/>
            <person name="Fukuda K."/>
            <person name="Mikami N."/>
        </authorList>
    </citation>
    <scope>NUCLEOTIDE SEQUENCE [LARGE SCALE GENOMIC DNA]</scope>
    <source>
        <strain evidence="3 4">KT1a</strain>
    </source>
</reference>
<evidence type="ECO:0000256" key="1">
    <source>
        <dbReference type="ARBA" id="ARBA00022741"/>
    </source>
</evidence>
<evidence type="ECO:0000256" key="2">
    <source>
        <dbReference type="ARBA" id="ARBA00023134"/>
    </source>
</evidence>
<dbReference type="PRINTS" id="PR00449">
    <property type="entry name" value="RASTRNSFRMNG"/>
</dbReference>
<dbReference type="PROSITE" id="PS51421">
    <property type="entry name" value="RAS"/>
    <property type="match status" value="1"/>
</dbReference>
<name>A0ABP9YPE5_9FUNG</name>
<dbReference type="PANTHER" id="PTHR24072">
    <property type="entry name" value="RHO FAMILY GTPASE"/>
    <property type="match status" value="1"/>
</dbReference>
<keyword evidence="2" id="KW-0342">GTP-binding</keyword>
<gene>
    <name evidence="3" type="primary">RHO5</name>
    <name evidence="3" type="ORF">MFLAVUS_002133</name>
</gene>
<dbReference type="NCBIfam" id="TIGR00231">
    <property type="entry name" value="small_GTP"/>
    <property type="match status" value="1"/>
</dbReference>
<dbReference type="SMART" id="SM00173">
    <property type="entry name" value="RAS"/>
    <property type="match status" value="1"/>
</dbReference>
<comment type="caution">
    <text evidence="3">The sequence shown here is derived from an EMBL/GenBank/DDBJ whole genome shotgun (WGS) entry which is preliminary data.</text>
</comment>
<dbReference type="Proteomes" id="UP001473302">
    <property type="component" value="Unassembled WGS sequence"/>
</dbReference>
<keyword evidence="4" id="KW-1185">Reference proteome</keyword>